<evidence type="ECO:0000256" key="1">
    <source>
        <dbReference type="SAM" id="MobiDB-lite"/>
    </source>
</evidence>
<dbReference type="EMBL" id="WLZY01000010">
    <property type="protein sequence ID" value="NDL60202.1"/>
    <property type="molecule type" value="Genomic_DNA"/>
</dbReference>
<organism evidence="3 4">
    <name type="scientific">Phytoactinopolyspora mesophila</name>
    <dbReference type="NCBI Taxonomy" id="2650750"/>
    <lineage>
        <taxon>Bacteria</taxon>
        <taxon>Bacillati</taxon>
        <taxon>Actinomycetota</taxon>
        <taxon>Actinomycetes</taxon>
        <taxon>Jiangellales</taxon>
        <taxon>Jiangellaceae</taxon>
        <taxon>Phytoactinopolyspora</taxon>
    </lineage>
</organism>
<dbReference type="PROSITE" id="PS51257">
    <property type="entry name" value="PROKAR_LIPOPROTEIN"/>
    <property type="match status" value="1"/>
</dbReference>
<gene>
    <name evidence="3" type="ORF">F7O44_24315</name>
</gene>
<evidence type="ECO:0000313" key="3">
    <source>
        <dbReference type="EMBL" id="NDL60202.1"/>
    </source>
</evidence>
<feature type="signal peptide" evidence="2">
    <location>
        <begin position="1"/>
        <end position="27"/>
    </location>
</feature>
<dbReference type="AlphaFoldDB" id="A0A7K3MB54"/>
<evidence type="ECO:0008006" key="5">
    <source>
        <dbReference type="Google" id="ProtNLM"/>
    </source>
</evidence>
<evidence type="ECO:0000256" key="2">
    <source>
        <dbReference type="SAM" id="SignalP"/>
    </source>
</evidence>
<feature type="region of interest" description="Disordered" evidence="1">
    <location>
        <begin position="27"/>
        <end position="56"/>
    </location>
</feature>
<reference evidence="3 4" key="1">
    <citation type="submission" date="2019-11" db="EMBL/GenBank/DDBJ databases">
        <authorList>
            <person name="Li X.-J."/>
            <person name="Feng X.-M."/>
        </authorList>
    </citation>
    <scope>NUCLEOTIDE SEQUENCE [LARGE SCALE GENOMIC DNA]</scope>
    <source>
        <strain evidence="3 4">XMNu-373</strain>
    </source>
</reference>
<accession>A0A7K3MB54</accession>
<dbReference type="RefSeq" id="WP_162452904.1">
    <property type="nucleotide sequence ID" value="NZ_WLZY01000010.1"/>
</dbReference>
<keyword evidence="4" id="KW-1185">Reference proteome</keyword>
<name>A0A7K3MB54_9ACTN</name>
<protein>
    <recommendedName>
        <fullName evidence="5">Nuclear transport factor 2 family protein</fullName>
    </recommendedName>
</protein>
<dbReference type="Proteomes" id="UP000460435">
    <property type="component" value="Unassembled WGS sequence"/>
</dbReference>
<sequence>MRQKRYLIPSVTAAMLLVVAACGGDDADDDTPAVAEPTEDTAPELTAPPQPTEPTEEELAEEDIQAAFEDLIAKMDHYYANVTELAGTDDEAWPLEVIADWPLTPIGVAGLELEGLVHAWARNQANQIGETTVMHHEVNEFETIGNLDTATSTACVDRGGLEYVDVNGEPVDIHQPPVTTHRWHMTWHYIELDGQSAWLLDEAEVESDEDC</sequence>
<comment type="caution">
    <text evidence="3">The sequence shown here is derived from an EMBL/GenBank/DDBJ whole genome shotgun (WGS) entry which is preliminary data.</text>
</comment>
<feature type="chain" id="PRO_5029648532" description="Nuclear transport factor 2 family protein" evidence="2">
    <location>
        <begin position="28"/>
        <end position="211"/>
    </location>
</feature>
<feature type="compositionally biased region" description="Acidic residues" evidence="1">
    <location>
        <begin position="27"/>
        <end position="42"/>
    </location>
</feature>
<proteinExistence type="predicted"/>
<evidence type="ECO:0000313" key="4">
    <source>
        <dbReference type="Proteomes" id="UP000460435"/>
    </source>
</evidence>
<keyword evidence="2" id="KW-0732">Signal</keyword>